<dbReference type="RefSeq" id="WP_345440716.1">
    <property type="nucleotide sequence ID" value="NZ_BAABKO010000005.1"/>
</dbReference>
<proteinExistence type="predicted"/>
<accession>A0ABP9AJZ9</accession>
<dbReference type="Gene3D" id="3.30.70.2390">
    <property type="match status" value="1"/>
</dbReference>
<evidence type="ECO:0000256" key="1">
    <source>
        <dbReference type="SAM" id="Phobius"/>
    </source>
</evidence>
<dbReference type="InterPro" id="IPR027381">
    <property type="entry name" value="LytR/CpsA/Psr_C"/>
</dbReference>
<reference evidence="4" key="1">
    <citation type="journal article" date="2019" name="Int. J. Syst. Evol. Microbiol.">
        <title>The Global Catalogue of Microorganisms (GCM) 10K type strain sequencing project: providing services to taxonomists for standard genome sequencing and annotation.</title>
        <authorList>
            <consortium name="The Broad Institute Genomics Platform"/>
            <consortium name="The Broad Institute Genome Sequencing Center for Infectious Disease"/>
            <person name="Wu L."/>
            <person name="Ma J."/>
        </authorList>
    </citation>
    <scope>NUCLEOTIDE SEQUENCE [LARGE SCALE GENOMIC DNA]</scope>
    <source>
        <strain evidence="4">JCM 18537</strain>
    </source>
</reference>
<keyword evidence="1" id="KW-0472">Membrane</keyword>
<evidence type="ECO:0000313" key="3">
    <source>
        <dbReference type="EMBL" id="GAA4782151.1"/>
    </source>
</evidence>
<dbReference type="Proteomes" id="UP001501645">
    <property type="component" value="Unassembled WGS sequence"/>
</dbReference>
<comment type="caution">
    <text evidence="3">The sequence shown here is derived from an EMBL/GenBank/DDBJ whole genome shotgun (WGS) entry which is preliminary data.</text>
</comment>
<evidence type="ECO:0000259" key="2">
    <source>
        <dbReference type="Pfam" id="PF13399"/>
    </source>
</evidence>
<feature type="transmembrane region" description="Helical" evidence="1">
    <location>
        <begin position="35"/>
        <end position="57"/>
    </location>
</feature>
<organism evidence="3 4">
    <name type="scientific">Microbacterium gilvum</name>
    <dbReference type="NCBI Taxonomy" id="1336204"/>
    <lineage>
        <taxon>Bacteria</taxon>
        <taxon>Bacillati</taxon>
        <taxon>Actinomycetota</taxon>
        <taxon>Actinomycetes</taxon>
        <taxon>Micrococcales</taxon>
        <taxon>Microbacteriaceae</taxon>
        <taxon>Microbacterium</taxon>
    </lineage>
</organism>
<keyword evidence="1" id="KW-0812">Transmembrane</keyword>
<protein>
    <recommendedName>
        <fullName evidence="2">LytR/CpsA/Psr regulator C-terminal domain-containing protein</fullName>
    </recommendedName>
</protein>
<keyword evidence="4" id="KW-1185">Reference proteome</keyword>
<dbReference type="Pfam" id="PF13399">
    <property type="entry name" value="LytR_C"/>
    <property type="match status" value="1"/>
</dbReference>
<keyword evidence="1" id="KW-1133">Transmembrane helix</keyword>
<feature type="domain" description="LytR/CpsA/Psr regulator C-terminal" evidence="2">
    <location>
        <begin position="85"/>
        <end position="175"/>
    </location>
</feature>
<dbReference type="EMBL" id="BAABKO010000005">
    <property type="protein sequence ID" value="GAA4782151.1"/>
    <property type="molecule type" value="Genomic_DNA"/>
</dbReference>
<sequence length="180" mass="18457">MPTTHPRDRFDEIAHESGRVGAHRAEHPGMRAGVVVGWAAVATAVLVIAGILGFLVLSQQGAITVPENTAAEPVPTADAALDTSYSVLVLNGTATEGLENEVAQQIVDAGFAEGSVSASASSATDFETTTVYYASDDDEAAARGLADAIGQAEVVQSTEYQAEGSKELTVVIGLDRVTAG</sequence>
<gene>
    <name evidence="3" type="ORF">GCM10023351_29320</name>
</gene>
<name>A0ABP9AJZ9_9MICO</name>
<evidence type="ECO:0000313" key="4">
    <source>
        <dbReference type="Proteomes" id="UP001501645"/>
    </source>
</evidence>